<name>A0A6J7AMC9_9ZZZZ</name>
<proteinExistence type="predicted"/>
<accession>A0A6J7AMC9</accession>
<dbReference type="Gene3D" id="3.30.70.2330">
    <property type="match status" value="1"/>
</dbReference>
<organism evidence="1">
    <name type="scientific">freshwater metagenome</name>
    <dbReference type="NCBI Taxonomy" id="449393"/>
    <lineage>
        <taxon>unclassified sequences</taxon>
        <taxon>metagenomes</taxon>
        <taxon>ecological metagenomes</taxon>
    </lineage>
</organism>
<reference evidence="1" key="1">
    <citation type="submission" date="2020-05" db="EMBL/GenBank/DDBJ databases">
        <authorList>
            <person name="Chiriac C."/>
            <person name="Salcher M."/>
            <person name="Ghai R."/>
            <person name="Kavagutti S V."/>
        </authorList>
    </citation>
    <scope>NUCLEOTIDE SEQUENCE</scope>
</reference>
<protein>
    <submittedName>
        <fullName evidence="1">Unannotated protein</fullName>
    </submittedName>
</protein>
<dbReference type="AlphaFoldDB" id="A0A6J7AMC9"/>
<dbReference type="EMBL" id="CAFABH010000064">
    <property type="protein sequence ID" value="CAB4833967.1"/>
    <property type="molecule type" value="Genomic_DNA"/>
</dbReference>
<gene>
    <name evidence="1" type="ORF">UFOPK3174_01562</name>
</gene>
<sequence>MEIEIVGESFRAANIAAVAQAADGKQFNIYLVPEPTNQYDKKAVAVYAATVVVGYIAKPGNKKWFKWVNEALERKELLWGMGSAVSRQGTDNTGIFGSIYMPKVGRETEELIPQQMTDAEIIKVTQKVIALSNSCIEPETVTQLRSLCKKAVAVATPFAAHAKWVEENPEGQDLDKWSEVMSACDDIFDDFSDAAYASDEVEIDAIGRIEALAELVSELIAK</sequence>
<evidence type="ECO:0000313" key="1">
    <source>
        <dbReference type="EMBL" id="CAB4833967.1"/>
    </source>
</evidence>